<organism evidence="1 2">
    <name type="scientific">Leptospira noguchii</name>
    <dbReference type="NCBI Taxonomy" id="28182"/>
    <lineage>
        <taxon>Bacteria</taxon>
        <taxon>Pseudomonadati</taxon>
        <taxon>Spirochaetota</taxon>
        <taxon>Spirochaetia</taxon>
        <taxon>Leptospirales</taxon>
        <taxon>Leptospiraceae</taxon>
        <taxon>Leptospira</taxon>
    </lineage>
</organism>
<gene>
    <name evidence="1" type="ORF">LEP1GSC172_3848</name>
</gene>
<dbReference type="EMBL" id="AKWD02000029">
    <property type="protein sequence ID" value="EMO54144.1"/>
    <property type="molecule type" value="Genomic_DNA"/>
</dbReference>
<dbReference type="AlphaFoldDB" id="M6VM40"/>
<protein>
    <submittedName>
        <fullName evidence="1">Uncharacterized protein</fullName>
    </submittedName>
</protein>
<evidence type="ECO:0000313" key="2">
    <source>
        <dbReference type="Proteomes" id="UP000012112"/>
    </source>
</evidence>
<reference evidence="1 2" key="1">
    <citation type="submission" date="2013-01" db="EMBL/GenBank/DDBJ databases">
        <authorList>
            <person name="Harkins D.M."/>
            <person name="Durkin A.S."/>
            <person name="Brinkac L.M."/>
            <person name="Haft D.H."/>
            <person name="Selengut J.D."/>
            <person name="Sanka R."/>
            <person name="DePew J."/>
            <person name="Purushe J."/>
            <person name="Matthias M.A."/>
            <person name="Vinetz J.M."/>
            <person name="Sutton G.G."/>
            <person name="Nierman W.C."/>
            <person name="Fouts D.E."/>
        </authorList>
    </citation>
    <scope>NUCLEOTIDE SEQUENCE [LARGE SCALE GENOMIC DNA]</scope>
    <source>
        <strain evidence="1 2">HAI1536</strain>
    </source>
</reference>
<dbReference type="RefSeq" id="WP_002177897.1">
    <property type="nucleotide sequence ID" value="NZ_AKWD02000029.1"/>
</dbReference>
<evidence type="ECO:0000313" key="1">
    <source>
        <dbReference type="EMBL" id="EMO54144.1"/>
    </source>
</evidence>
<sequence length="283" mass="33999">MKNHLTFSFYKFLNTKIPNKSFFLLALIILSNLYCQKIDINSRKIFTAKGNKKLPFYIEIEGRNYTFDPEQKLLKVRYPIWYKDQFCTFEACAQMIRVAEAEISFQDQPILTKRSLYEVRKTDTWKEWFPNEDNKFFQPDQNPSNLEPKLKKQIKQRIGFPELSINLLMDYKIDAETRLILYSAFLKYTSVDNKELCIVRKSNILDCFSISQSNFDFLSLGNNRFLLAESYRGTNFRYFEIHKDRFVLEDKSIEKFFFCVNELVCENNQIYINDNEWEIEHFD</sequence>
<accession>M6VM40</accession>
<name>M6VM40_9LEPT</name>
<proteinExistence type="predicted"/>
<dbReference type="Proteomes" id="UP000012112">
    <property type="component" value="Unassembled WGS sequence"/>
</dbReference>
<dbReference type="OrthoDB" id="342959at2"/>
<comment type="caution">
    <text evidence="1">The sequence shown here is derived from an EMBL/GenBank/DDBJ whole genome shotgun (WGS) entry which is preliminary data.</text>
</comment>